<keyword evidence="3" id="KW-1185">Reference proteome</keyword>
<organism evidence="2 3">
    <name type="scientific">Marinithermofilum abyssi</name>
    <dbReference type="NCBI Taxonomy" id="1571185"/>
    <lineage>
        <taxon>Bacteria</taxon>
        <taxon>Bacillati</taxon>
        <taxon>Bacillota</taxon>
        <taxon>Bacilli</taxon>
        <taxon>Bacillales</taxon>
        <taxon>Thermoactinomycetaceae</taxon>
        <taxon>Marinithermofilum</taxon>
    </lineage>
</organism>
<evidence type="ECO:0000313" key="3">
    <source>
        <dbReference type="Proteomes" id="UP000625210"/>
    </source>
</evidence>
<dbReference type="EMBL" id="BMHQ01000007">
    <property type="protein sequence ID" value="GGE20453.1"/>
    <property type="molecule type" value="Genomic_DNA"/>
</dbReference>
<feature type="region of interest" description="Disordered" evidence="1">
    <location>
        <begin position="1"/>
        <end position="20"/>
    </location>
</feature>
<evidence type="ECO:0000313" key="2">
    <source>
        <dbReference type="EMBL" id="GGE20453.1"/>
    </source>
</evidence>
<accession>A0A8J2VIZ8</accession>
<dbReference type="AlphaFoldDB" id="A0A8J2VIZ8"/>
<proteinExistence type="predicted"/>
<protein>
    <submittedName>
        <fullName evidence="2">Uncharacterized protein</fullName>
    </submittedName>
</protein>
<dbReference type="RefSeq" id="WP_188648027.1">
    <property type="nucleotide sequence ID" value="NZ_BMHQ01000007.1"/>
</dbReference>
<sequence>MKPYNRPGLSDPEELSPAVDQSEVDRAVHLWKGIKTALYPILSEPEPVKLWETTRSKIWSLYKACGFPYGATKEGLWQWLFKQNEIISAVRSDQENRQWYVALTHLHQQLSTCSEKS</sequence>
<reference evidence="2" key="2">
    <citation type="submission" date="2020-09" db="EMBL/GenBank/DDBJ databases">
        <authorList>
            <person name="Sun Q."/>
            <person name="Zhou Y."/>
        </authorList>
    </citation>
    <scope>NUCLEOTIDE SEQUENCE</scope>
    <source>
        <strain evidence="2">CGMCC 1.15179</strain>
    </source>
</reference>
<gene>
    <name evidence="2" type="ORF">GCM10011571_23030</name>
</gene>
<name>A0A8J2VIZ8_9BACL</name>
<comment type="caution">
    <text evidence="2">The sequence shown here is derived from an EMBL/GenBank/DDBJ whole genome shotgun (WGS) entry which is preliminary data.</text>
</comment>
<dbReference type="Proteomes" id="UP000625210">
    <property type="component" value="Unassembled WGS sequence"/>
</dbReference>
<evidence type="ECO:0000256" key="1">
    <source>
        <dbReference type="SAM" id="MobiDB-lite"/>
    </source>
</evidence>
<reference evidence="2" key="1">
    <citation type="journal article" date="2014" name="Int. J. Syst. Evol. Microbiol.">
        <title>Complete genome sequence of Corynebacterium casei LMG S-19264T (=DSM 44701T), isolated from a smear-ripened cheese.</title>
        <authorList>
            <consortium name="US DOE Joint Genome Institute (JGI-PGF)"/>
            <person name="Walter F."/>
            <person name="Albersmeier A."/>
            <person name="Kalinowski J."/>
            <person name="Ruckert C."/>
        </authorList>
    </citation>
    <scope>NUCLEOTIDE SEQUENCE</scope>
    <source>
        <strain evidence="2">CGMCC 1.15179</strain>
    </source>
</reference>